<evidence type="ECO:0000313" key="3">
    <source>
        <dbReference type="EMBL" id="MZP44508.1"/>
    </source>
</evidence>
<dbReference type="InterPro" id="IPR002791">
    <property type="entry name" value="ARMT1-like_metal-bd"/>
</dbReference>
<evidence type="ECO:0000256" key="1">
    <source>
        <dbReference type="SAM" id="Coils"/>
    </source>
</evidence>
<proteinExistence type="predicted"/>
<reference evidence="3 4" key="1">
    <citation type="submission" date="2020-01" db="EMBL/GenBank/DDBJ databases">
        <title>Whole genome sequence of Heliobacterium gestii DSM 11169.</title>
        <authorList>
            <person name="Kyndt J.A."/>
            <person name="Meyer T.E."/>
        </authorList>
    </citation>
    <scope>NUCLEOTIDE SEQUENCE [LARGE SCALE GENOMIC DNA]</scope>
    <source>
        <strain evidence="3 4">DSM 11169</strain>
    </source>
</reference>
<keyword evidence="1" id="KW-0175">Coiled coil</keyword>
<comment type="caution">
    <text evidence="3">The sequence shown here is derived from an EMBL/GenBank/DDBJ whole genome shotgun (WGS) entry which is preliminary data.</text>
</comment>
<protein>
    <submittedName>
        <fullName evidence="3">DUF89 family protein</fullName>
    </submittedName>
</protein>
<accession>A0A845LEA7</accession>
<dbReference type="Pfam" id="PF01937">
    <property type="entry name" value="ARMT1-like_dom"/>
    <property type="match status" value="1"/>
</dbReference>
<sequence>MTLYLECITCTVKQLTEAARRFIPDEQERYRVIAASMSGFSAHLHADANAPILTASFFDKIKVAAGVEDLYAAEKEFFNREMADLEAEFRRLITDSEDPLKTALCLSAAANIIDFGTAASVDKSYARQLILDAAGTERDFPAVEALRQELAAAETLLYVGDNCGEVVLDKLVLETLRRQYPRLAITFAVRDVPILNDVTRKEAEEVGIPAYARVISSGSRLPGVVLSQCTSEFQRLYRESDVVILKGMGNLETASAAERKAFFIFMVKCDLMCRLMETKLHDIFIVKGNYLDEKNRRRAEK</sequence>
<dbReference type="EMBL" id="WXEX01000018">
    <property type="protein sequence ID" value="MZP44508.1"/>
    <property type="molecule type" value="Genomic_DNA"/>
</dbReference>
<dbReference type="PIRSF" id="PIRSF006593">
    <property type="entry name" value="UCP006593"/>
    <property type="match status" value="1"/>
</dbReference>
<dbReference type="Proteomes" id="UP000471031">
    <property type="component" value="Unassembled WGS sequence"/>
</dbReference>
<dbReference type="AlphaFoldDB" id="A0A845LEA7"/>
<dbReference type="SUPFAM" id="SSF111321">
    <property type="entry name" value="AF1104-like"/>
    <property type="match status" value="1"/>
</dbReference>
<dbReference type="OrthoDB" id="9796465at2"/>
<dbReference type="Gene3D" id="3.40.50.10880">
    <property type="entry name" value="Uncharacterised protein PF01937, DUF89, domain 3"/>
    <property type="match status" value="1"/>
</dbReference>
<dbReference type="RefSeq" id="WP_161263077.1">
    <property type="nucleotide sequence ID" value="NZ_JAFBDC010000019.1"/>
</dbReference>
<dbReference type="InterPro" id="IPR036075">
    <property type="entry name" value="ARMT-1-like_metal-bd_sf"/>
</dbReference>
<evidence type="ECO:0000259" key="2">
    <source>
        <dbReference type="Pfam" id="PF01937"/>
    </source>
</evidence>
<dbReference type="Gene3D" id="1.10.285.20">
    <property type="entry name" value="Uncharacterised protein PF01937, DUF89, domain 2"/>
    <property type="match status" value="1"/>
</dbReference>
<feature type="coiled-coil region" evidence="1">
    <location>
        <begin position="68"/>
        <end position="95"/>
    </location>
</feature>
<evidence type="ECO:0000313" key="4">
    <source>
        <dbReference type="Proteomes" id="UP000471031"/>
    </source>
</evidence>
<feature type="domain" description="Damage-control phosphatase ARMT1-like metal-binding" evidence="2">
    <location>
        <begin position="6"/>
        <end position="279"/>
    </location>
</feature>
<name>A0A845LEA7_HELGE</name>
<keyword evidence="4" id="KW-1185">Reference proteome</keyword>
<dbReference type="InterPro" id="IPR014444">
    <property type="entry name" value="PH1575-like"/>
</dbReference>
<gene>
    <name evidence="3" type="ORF">GTO89_15860</name>
</gene>
<organism evidence="3 4">
    <name type="scientific">Heliomicrobium gestii</name>
    <name type="common">Heliobacterium gestii</name>
    <dbReference type="NCBI Taxonomy" id="2699"/>
    <lineage>
        <taxon>Bacteria</taxon>
        <taxon>Bacillati</taxon>
        <taxon>Bacillota</taxon>
        <taxon>Clostridia</taxon>
        <taxon>Eubacteriales</taxon>
        <taxon>Heliobacteriaceae</taxon>
        <taxon>Heliomicrobium</taxon>
    </lineage>
</organism>